<dbReference type="Proteomes" id="UP000823847">
    <property type="component" value="Unassembled WGS sequence"/>
</dbReference>
<dbReference type="Gene3D" id="3.40.50.10770">
    <property type="entry name" value="Hypothetical protein VC1899 like domain (Restriction endonuclease-like)"/>
    <property type="match status" value="1"/>
</dbReference>
<evidence type="ECO:0000313" key="1">
    <source>
        <dbReference type="EMBL" id="HIX87456.1"/>
    </source>
</evidence>
<proteinExistence type="predicted"/>
<evidence type="ECO:0000313" key="2">
    <source>
        <dbReference type="Proteomes" id="UP000823847"/>
    </source>
</evidence>
<reference evidence="1" key="1">
    <citation type="journal article" date="2021" name="PeerJ">
        <title>Extensive microbial diversity within the chicken gut microbiome revealed by metagenomics and culture.</title>
        <authorList>
            <person name="Gilroy R."/>
            <person name="Ravi A."/>
            <person name="Getino M."/>
            <person name="Pursley I."/>
            <person name="Horton D.L."/>
            <person name="Alikhan N.F."/>
            <person name="Baker D."/>
            <person name="Gharbi K."/>
            <person name="Hall N."/>
            <person name="Watson M."/>
            <person name="Adriaenssens E.M."/>
            <person name="Foster-Nyarko E."/>
            <person name="Jarju S."/>
            <person name="Secka A."/>
            <person name="Antonio M."/>
            <person name="Oren A."/>
            <person name="Chaudhuri R.R."/>
            <person name="La Ragione R."/>
            <person name="Hildebrand F."/>
            <person name="Pallen M.J."/>
        </authorList>
    </citation>
    <scope>NUCLEOTIDE SEQUENCE</scope>
    <source>
        <strain evidence="1">ChiHecec2B26-12326</strain>
    </source>
</reference>
<gene>
    <name evidence="1" type="ORF">H9848_12765</name>
</gene>
<accession>A0A9D1XUA7</accession>
<protein>
    <submittedName>
        <fullName evidence="1">DUF1887 family protein</fullName>
    </submittedName>
</protein>
<comment type="caution">
    <text evidence="1">The sequence shown here is derived from an EMBL/GenBank/DDBJ whole genome shotgun (WGS) entry which is preliminary data.</text>
</comment>
<sequence length="148" mass="16804">MEKVHITLVGGQPAPIYHGIVATHPDKVVFIYSEGSRSVLETLLSEIKVPVDEQAPLDPTDPAKILQRAKDLAERYANDDITLNISSGLKSWAYLFGIVFHELPNAAVVYMDQNNVLWNYRTMQSQSNFNFDMHVLFRLYGNAMEDNY</sequence>
<organism evidence="1 2">
    <name type="scientific">Candidatus Parabacteroides intestinigallinarum</name>
    <dbReference type="NCBI Taxonomy" id="2838722"/>
    <lineage>
        <taxon>Bacteria</taxon>
        <taxon>Pseudomonadati</taxon>
        <taxon>Bacteroidota</taxon>
        <taxon>Bacteroidia</taxon>
        <taxon>Bacteroidales</taxon>
        <taxon>Tannerellaceae</taxon>
        <taxon>Parabacteroides</taxon>
    </lineage>
</organism>
<reference evidence="1" key="2">
    <citation type="submission" date="2021-04" db="EMBL/GenBank/DDBJ databases">
        <authorList>
            <person name="Gilroy R."/>
        </authorList>
    </citation>
    <scope>NUCLEOTIDE SEQUENCE</scope>
    <source>
        <strain evidence="1">ChiHecec2B26-12326</strain>
    </source>
</reference>
<dbReference type="SUPFAM" id="SSF52980">
    <property type="entry name" value="Restriction endonuclease-like"/>
    <property type="match status" value="1"/>
</dbReference>
<feature type="non-terminal residue" evidence="1">
    <location>
        <position position="148"/>
    </location>
</feature>
<dbReference type="AlphaFoldDB" id="A0A9D1XUA7"/>
<dbReference type="InterPro" id="IPR011335">
    <property type="entry name" value="Restrct_endonuc-II-like"/>
</dbReference>
<name>A0A9D1XUA7_9BACT</name>
<dbReference type="EMBL" id="DXEN01000095">
    <property type="protein sequence ID" value="HIX87456.1"/>
    <property type="molecule type" value="Genomic_DNA"/>
</dbReference>